<accession>A0A7J5XAW4</accession>
<keyword evidence="3" id="KW-1185">Reference proteome</keyword>
<dbReference type="AlphaFoldDB" id="A0A7J5XAW4"/>
<evidence type="ECO:0000313" key="2">
    <source>
        <dbReference type="EMBL" id="KAF3834145.1"/>
    </source>
</evidence>
<feature type="compositionally biased region" description="Polar residues" evidence="1">
    <location>
        <begin position="64"/>
        <end position="78"/>
    </location>
</feature>
<protein>
    <submittedName>
        <fullName evidence="2">Uncharacterized protein</fullName>
    </submittedName>
</protein>
<feature type="region of interest" description="Disordered" evidence="1">
    <location>
        <begin position="14"/>
        <end position="97"/>
    </location>
</feature>
<evidence type="ECO:0000313" key="3">
    <source>
        <dbReference type="Proteomes" id="UP000518266"/>
    </source>
</evidence>
<sequence>MVCSLAALPVQVQVPARASGRRQQPAGGNAAVRTQERADSQRPDEESTPERTPKSHLHRKHFIRSSTLPRFPSLTTPRSEPPCVIVRGEDIQPSSPPRHFKLTRQISWFQREKPLLSISACSFWVIMFWGSPHAPPLILQ</sequence>
<proteinExistence type="predicted"/>
<feature type="compositionally biased region" description="Basic and acidic residues" evidence="1">
    <location>
        <begin position="34"/>
        <end position="53"/>
    </location>
</feature>
<dbReference type="EMBL" id="JAAKFY010000026">
    <property type="protein sequence ID" value="KAF3834145.1"/>
    <property type="molecule type" value="Genomic_DNA"/>
</dbReference>
<organism evidence="2 3">
    <name type="scientific">Dissostichus mawsoni</name>
    <name type="common">Antarctic cod</name>
    <dbReference type="NCBI Taxonomy" id="36200"/>
    <lineage>
        <taxon>Eukaryota</taxon>
        <taxon>Metazoa</taxon>
        <taxon>Chordata</taxon>
        <taxon>Craniata</taxon>
        <taxon>Vertebrata</taxon>
        <taxon>Euteleostomi</taxon>
        <taxon>Actinopterygii</taxon>
        <taxon>Neopterygii</taxon>
        <taxon>Teleostei</taxon>
        <taxon>Neoteleostei</taxon>
        <taxon>Acanthomorphata</taxon>
        <taxon>Eupercaria</taxon>
        <taxon>Perciformes</taxon>
        <taxon>Notothenioidei</taxon>
        <taxon>Nototheniidae</taxon>
        <taxon>Dissostichus</taxon>
    </lineage>
</organism>
<evidence type="ECO:0000256" key="1">
    <source>
        <dbReference type="SAM" id="MobiDB-lite"/>
    </source>
</evidence>
<feature type="compositionally biased region" description="Basic residues" evidence="1">
    <location>
        <begin position="54"/>
        <end position="63"/>
    </location>
</feature>
<gene>
    <name evidence="2" type="ORF">F7725_025349</name>
</gene>
<comment type="caution">
    <text evidence="2">The sequence shown here is derived from an EMBL/GenBank/DDBJ whole genome shotgun (WGS) entry which is preliminary data.</text>
</comment>
<dbReference type="Proteomes" id="UP000518266">
    <property type="component" value="Unassembled WGS sequence"/>
</dbReference>
<reference evidence="2 3" key="1">
    <citation type="submission" date="2020-03" db="EMBL/GenBank/DDBJ databases">
        <title>Dissostichus mawsoni Genome sequencing and assembly.</title>
        <authorList>
            <person name="Park H."/>
        </authorList>
    </citation>
    <scope>NUCLEOTIDE SEQUENCE [LARGE SCALE GENOMIC DNA]</scope>
    <source>
        <strain evidence="2">DM0001</strain>
        <tissue evidence="2">Muscle</tissue>
    </source>
</reference>
<name>A0A7J5XAW4_DISMA</name>